<evidence type="ECO:0008006" key="14">
    <source>
        <dbReference type="Google" id="ProtNLM"/>
    </source>
</evidence>
<feature type="compositionally biased region" description="Low complexity" evidence="10">
    <location>
        <begin position="334"/>
        <end position="343"/>
    </location>
</feature>
<dbReference type="OrthoDB" id="2874149at2759"/>
<keyword evidence="7 11" id="KW-0472">Membrane</keyword>
<dbReference type="EMBL" id="JABCKV010000023">
    <property type="protein sequence ID" value="KAG5646288.1"/>
    <property type="molecule type" value="Genomic_DNA"/>
</dbReference>
<dbReference type="AlphaFoldDB" id="A0A9P7KD80"/>
<comment type="subcellular location">
    <subcellularLocation>
        <location evidence="1">Membrane</location>
        <topology evidence="1">Multi-pass membrane protein</topology>
    </subcellularLocation>
</comment>
<evidence type="ECO:0000256" key="6">
    <source>
        <dbReference type="ARBA" id="ARBA00023040"/>
    </source>
</evidence>
<keyword evidence="9" id="KW-0807">Transducer</keyword>
<keyword evidence="3" id="KW-0589">Pheromone response</keyword>
<evidence type="ECO:0000256" key="5">
    <source>
        <dbReference type="ARBA" id="ARBA00022989"/>
    </source>
</evidence>
<evidence type="ECO:0000313" key="13">
    <source>
        <dbReference type="Proteomes" id="UP000775547"/>
    </source>
</evidence>
<evidence type="ECO:0000256" key="10">
    <source>
        <dbReference type="SAM" id="MobiDB-lite"/>
    </source>
</evidence>
<feature type="compositionally biased region" description="Low complexity" evidence="10">
    <location>
        <begin position="283"/>
        <end position="297"/>
    </location>
</feature>
<feature type="transmembrane region" description="Helical" evidence="11">
    <location>
        <begin position="145"/>
        <end position="163"/>
    </location>
</feature>
<evidence type="ECO:0000256" key="2">
    <source>
        <dbReference type="ARBA" id="ARBA00011085"/>
    </source>
</evidence>
<feature type="region of interest" description="Disordered" evidence="10">
    <location>
        <begin position="270"/>
        <end position="402"/>
    </location>
</feature>
<keyword evidence="5 11" id="KW-1133">Transmembrane helix</keyword>
<evidence type="ECO:0000256" key="9">
    <source>
        <dbReference type="ARBA" id="ARBA00023224"/>
    </source>
</evidence>
<feature type="compositionally biased region" description="Polar residues" evidence="10">
    <location>
        <begin position="316"/>
        <end position="325"/>
    </location>
</feature>
<proteinExistence type="inferred from homology"/>
<dbReference type="InterPro" id="IPR001499">
    <property type="entry name" value="GPCR_STE3"/>
</dbReference>
<reference evidence="12" key="2">
    <citation type="submission" date="2021-10" db="EMBL/GenBank/DDBJ databases">
        <title>Phylogenomics reveals ancestral predisposition of the termite-cultivated fungus Termitomyces towards a domesticated lifestyle.</title>
        <authorList>
            <person name="Auxier B."/>
            <person name="Grum-Grzhimaylo A."/>
            <person name="Cardenas M.E."/>
            <person name="Lodge J.D."/>
            <person name="Laessoe T."/>
            <person name="Pedersen O."/>
            <person name="Smith M.E."/>
            <person name="Kuyper T.W."/>
            <person name="Franco-Molano E.A."/>
            <person name="Baroni T.J."/>
            <person name="Aanen D.K."/>
        </authorList>
    </citation>
    <scope>NUCLEOTIDE SEQUENCE</scope>
    <source>
        <strain evidence="12">AP01</strain>
        <tissue evidence="12">Mycelium</tissue>
    </source>
</reference>
<keyword evidence="4 11" id="KW-0812">Transmembrane</keyword>
<evidence type="ECO:0000256" key="7">
    <source>
        <dbReference type="ARBA" id="ARBA00023136"/>
    </source>
</evidence>
<feature type="transmembrane region" description="Helical" evidence="11">
    <location>
        <begin position="82"/>
        <end position="105"/>
    </location>
</feature>
<gene>
    <name evidence="12" type="ORF">DXG03_003885</name>
</gene>
<accession>A0A9P7KD80</accession>
<comment type="caution">
    <text evidence="12">The sequence shown here is derived from an EMBL/GenBank/DDBJ whole genome shotgun (WGS) entry which is preliminary data.</text>
</comment>
<dbReference type="Proteomes" id="UP000775547">
    <property type="component" value="Unassembled WGS sequence"/>
</dbReference>
<evidence type="ECO:0000256" key="3">
    <source>
        <dbReference type="ARBA" id="ARBA00022507"/>
    </source>
</evidence>
<reference evidence="12" key="1">
    <citation type="submission" date="2020-07" db="EMBL/GenBank/DDBJ databases">
        <authorList>
            <person name="Nieuwenhuis M."/>
            <person name="Van De Peppel L.J.J."/>
        </authorList>
    </citation>
    <scope>NUCLEOTIDE SEQUENCE</scope>
    <source>
        <strain evidence="12">AP01</strain>
        <tissue evidence="12">Mycelium</tissue>
    </source>
</reference>
<sequence length="402" mass="44112">MIIHYIVQGHRFDIFEDYGCMPFSYNTPITYVIVHGPIMALGIASAVYATLNVIRLNHRTDELRLLISSNASLNLNRYLRPIFLACIVIVLSVSLCVLDMTISALGDVKPYISWEHVHSDFSRIDQYPADVWRGTPTSNFQLEQARWGTLAYGLVFFALFGFAREARERYVHGEDHGITRPAQVQIYYRFQEEDGRRTDDSTAFSTFVLGDACSEISTIHFHEIEELLPIISNTSATPQQQVQKPNPGQAISIPSATESSITAAVSVSASPPYRAAPQAQLPTSATTSSESMYSTSTGPDPGPGESTPIPIPPFSRQAQAQTPRSHTGRDLQIATAPPRLIPRLPAPPPAGRTPGTSLRPRIQDRAPPAGPRRVVASTTHNSFLDLSDSPPSTPPVTLTRPQ</sequence>
<dbReference type="Pfam" id="PF02076">
    <property type="entry name" value="STE3"/>
    <property type="match status" value="1"/>
</dbReference>
<dbReference type="GO" id="GO:0000750">
    <property type="term" value="P:pheromone-dependent signal transduction involved in conjugation with cellular fusion"/>
    <property type="evidence" value="ECO:0007669"/>
    <property type="project" value="TreeGrafter"/>
</dbReference>
<protein>
    <recommendedName>
        <fullName evidence="14">Pheromone receptor</fullName>
    </recommendedName>
</protein>
<feature type="compositionally biased region" description="Low complexity" evidence="10">
    <location>
        <begin position="384"/>
        <end position="402"/>
    </location>
</feature>
<feature type="transmembrane region" description="Helical" evidence="11">
    <location>
        <begin position="31"/>
        <end position="54"/>
    </location>
</feature>
<dbReference type="GO" id="GO:0004932">
    <property type="term" value="F:mating-type factor pheromone receptor activity"/>
    <property type="evidence" value="ECO:0007669"/>
    <property type="project" value="InterPro"/>
</dbReference>
<dbReference type="PRINTS" id="PR00899">
    <property type="entry name" value="GPCRSTE3"/>
</dbReference>
<dbReference type="GO" id="GO:0005886">
    <property type="term" value="C:plasma membrane"/>
    <property type="evidence" value="ECO:0007669"/>
    <property type="project" value="TreeGrafter"/>
</dbReference>
<evidence type="ECO:0000256" key="11">
    <source>
        <dbReference type="SAM" id="Phobius"/>
    </source>
</evidence>
<evidence type="ECO:0000313" key="12">
    <source>
        <dbReference type="EMBL" id="KAG5646288.1"/>
    </source>
</evidence>
<evidence type="ECO:0000256" key="1">
    <source>
        <dbReference type="ARBA" id="ARBA00004141"/>
    </source>
</evidence>
<comment type="similarity">
    <text evidence="2">Belongs to the G-protein coupled receptor 4 family.</text>
</comment>
<evidence type="ECO:0000256" key="8">
    <source>
        <dbReference type="ARBA" id="ARBA00023170"/>
    </source>
</evidence>
<dbReference type="PANTHER" id="PTHR28097">
    <property type="entry name" value="PHEROMONE A FACTOR RECEPTOR"/>
    <property type="match status" value="1"/>
</dbReference>
<keyword evidence="13" id="KW-1185">Reference proteome</keyword>
<organism evidence="12 13">
    <name type="scientific">Asterophora parasitica</name>
    <dbReference type="NCBI Taxonomy" id="117018"/>
    <lineage>
        <taxon>Eukaryota</taxon>
        <taxon>Fungi</taxon>
        <taxon>Dikarya</taxon>
        <taxon>Basidiomycota</taxon>
        <taxon>Agaricomycotina</taxon>
        <taxon>Agaricomycetes</taxon>
        <taxon>Agaricomycetidae</taxon>
        <taxon>Agaricales</taxon>
        <taxon>Tricholomatineae</taxon>
        <taxon>Lyophyllaceae</taxon>
        <taxon>Asterophora</taxon>
    </lineage>
</organism>
<dbReference type="PANTHER" id="PTHR28097:SF1">
    <property type="entry name" value="PHEROMONE A FACTOR RECEPTOR"/>
    <property type="match status" value="1"/>
</dbReference>
<keyword evidence="8" id="KW-0675">Receptor</keyword>
<keyword evidence="6" id="KW-0297">G-protein coupled receptor</keyword>
<evidence type="ECO:0000256" key="4">
    <source>
        <dbReference type="ARBA" id="ARBA00022692"/>
    </source>
</evidence>
<name>A0A9P7KD80_9AGAR</name>